<feature type="compositionally biased region" description="Low complexity" evidence="7">
    <location>
        <begin position="20"/>
        <end position="30"/>
    </location>
</feature>
<protein>
    <recommendedName>
        <fullName evidence="8">Xylanolytic transcriptional activator regulatory domain-containing protein</fullName>
    </recommendedName>
</protein>
<keyword evidence="4" id="KW-0238">DNA-binding</keyword>
<name>A0A8H3Z0S6_VENIN</name>
<dbReference type="GO" id="GO:0001228">
    <property type="term" value="F:DNA-binding transcription activator activity, RNA polymerase II-specific"/>
    <property type="evidence" value="ECO:0007669"/>
    <property type="project" value="TreeGrafter"/>
</dbReference>
<evidence type="ECO:0000256" key="5">
    <source>
        <dbReference type="ARBA" id="ARBA00023163"/>
    </source>
</evidence>
<dbReference type="PANTHER" id="PTHR31944">
    <property type="entry name" value="HEME-RESPONSIVE ZINC FINGER TRANSCRIPTION FACTOR HAP1"/>
    <property type="match status" value="1"/>
</dbReference>
<gene>
    <name evidence="9" type="ORF">EG327_006401</name>
</gene>
<dbReference type="EMBL" id="WNWR01000375">
    <property type="protein sequence ID" value="KAE9980949.1"/>
    <property type="molecule type" value="Genomic_DNA"/>
</dbReference>
<proteinExistence type="predicted"/>
<evidence type="ECO:0000256" key="7">
    <source>
        <dbReference type="SAM" id="MobiDB-lite"/>
    </source>
</evidence>
<evidence type="ECO:0000259" key="8">
    <source>
        <dbReference type="SMART" id="SM00906"/>
    </source>
</evidence>
<feature type="compositionally biased region" description="Polar residues" evidence="7">
    <location>
        <begin position="45"/>
        <end position="55"/>
    </location>
</feature>
<evidence type="ECO:0000256" key="3">
    <source>
        <dbReference type="ARBA" id="ARBA00023015"/>
    </source>
</evidence>
<keyword evidence="1" id="KW-0479">Metal-binding</keyword>
<keyword evidence="5" id="KW-0804">Transcription</keyword>
<evidence type="ECO:0000313" key="9">
    <source>
        <dbReference type="EMBL" id="KAE9980949.1"/>
    </source>
</evidence>
<keyword evidence="6" id="KW-0539">Nucleus</keyword>
<feature type="domain" description="Xylanolytic transcriptional activator regulatory" evidence="8">
    <location>
        <begin position="326"/>
        <end position="400"/>
    </location>
</feature>
<evidence type="ECO:0000256" key="6">
    <source>
        <dbReference type="ARBA" id="ARBA00023242"/>
    </source>
</evidence>
<dbReference type="AlphaFoldDB" id="A0A8H3Z0S6"/>
<comment type="caution">
    <text evidence="9">The sequence shown here is derived from an EMBL/GenBank/DDBJ whole genome shotgun (WGS) entry which is preliminary data.</text>
</comment>
<dbReference type="GO" id="GO:0008270">
    <property type="term" value="F:zinc ion binding"/>
    <property type="evidence" value="ECO:0007669"/>
    <property type="project" value="InterPro"/>
</dbReference>
<dbReference type="Proteomes" id="UP000490939">
    <property type="component" value="Unassembled WGS sequence"/>
</dbReference>
<evidence type="ECO:0000256" key="4">
    <source>
        <dbReference type="ARBA" id="ARBA00023125"/>
    </source>
</evidence>
<feature type="compositionally biased region" description="Basic and acidic residues" evidence="7">
    <location>
        <begin position="32"/>
        <end position="44"/>
    </location>
</feature>
<dbReference type="InterPro" id="IPR051430">
    <property type="entry name" value="Fungal_TF_Env_Response"/>
</dbReference>
<dbReference type="PANTHER" id="PTHR31944:SF131">
    <property type="entry name" value="HEME-RESPONSIVE ZINC FINGER TRANSCRIPTION FACTOR HAP1"/>
    <property type="match status" value="1"/>
</dbReference>
<evidence type="ECO:0000256" key="1">
    <source>
        <dbReference type="ARBA" id="ARBA00022723"/>
    </source>
</evidence>
<keyword evidence="3" id="KW-0805">Transcription regulation</keyword>
<dbReference type="Pfam" id="PF04082">
    <property type="entry name" value="Fungal_trans"/>
    <property type="match status" value="1"/>
</dbReference>
<dbReference type="InterPro" id="IPR007219">
    <property type="entry name" value="XnlR_reg_dom"/>
</dbReference>
<keyword evidence="2" id="KW-0862">Zinc</keyword>
<dbReference type="GO" id="GO:0006351">
    <property type="term" value="P:DNA-templated transcription"/>
    <property type="evidence" value="ECO:0007669"/>
    <property type="project" value="InterPro"/>
</dbReference>
<keyword evidence="10" id="KW-1185">Reference proteome</keyword>
<dbReference type="GO" id="GO:0005634">
    <property type="term" value="C:nucleus"/>
    <property type="evidence" value="ECO:0007669"/>
    <property type="project" value="TreeGrafter"/>
</dbReference>
<accession>A0A8H3Z0S6</accession>
<dbReference type="CDD" id="cd12148">
    <property type="entry name" value="fungal_TF_MHR"/>
    <property type="match status" value="1"/>
</dbReference>
<dbReference type="GO" id="GO:0000978">
    <property type="term" value="F:RNA polymerase II cis-regulatory region sequence-specific DNA binding"/>
    <property type="evidence" value="ECO:0007669"/>
    <property type="project" value="TreeGrafter"/>
</dbReference>
<reference evidence="9 10" key="1">
    <citation type="submission" date="2019-07" db="EMBL/GenBank/DDBJ databases">
        <title>Venturia inaequalis Genome Resource.</title>
        <authorList>
            <person name="Lichtner F.J."/>
        </authorList>
    </citation>
    <scope>NUCLEOTIDE SEQUENCE [LARGE SCALE GENOMIC DNA]</scope>
    <source>
        <strain evidence="9 10">DMI_063113</strain>
    </source>
</reference>
<dbReference type="SMART" id="SM00906">
    <property type="entry name" value="Fungal_trans"/>
    <property type="match status" value="1"/>
</dbReference>
<evidence type="ECO:0000313" key="10">
    <source>
        <dbReference type="Proteomes" id="UP000490939"/>
    </source>
</evidence>
<evidence type="ECO:0000256" key="2">
    <source>
        <dbReference type="ARBA" id="ARBA00022833"/>
    </source>
</evidence>
<feature type="region of interest" description="Disordered" evidence="7">
    <location>
        <begin position="18"/>
        <end position="83"/>
    </location>
</feature>
<organism evidence="9 10">
    <name type="scientific">Venturia inaequalis</name>
    <name type="common">Apple scab fungus</name>
    <dbReference type="NCBI Taxonomy" id="5025"/>
    <lineage>
        <taxon>Eukaryota</taxon>
        <taxon>Fungi</taxon>
        <taxon>Dikarya</taxon>
        <taxon>Ascomycota</taxon>
        <taxon>Pezizomycotina</taxon>
        <taxon>Dothideomycetes</taxon>
        <taxon>Pleosporomycetidae</taxon>
        <taxon>Venturiales</taxon>
        <taxon>Venturiaceae</taxon>
        <taxon>Venturia</taxon>
    </lineage>
</organism>
<feature type="region of interest" description="Disordered" evidence="7">
    <location>
        <begin position="100"/>
        <end position="120"/>
    </location>
</feature>
<sequence>MAKRRCAYQLVGNEFIYHHPQTPSSSQSSPFHAERSRSNGRDPNSDNVVTASSGARLTAGASVVPPPAESGSHLQPVRSNEHADGFNGEAFLRSIQDIGQTASTSSDHGQSETPHRLVTQQASMHSSHLMLMKSRIMRWSHLIFMAKEFEPIFAYMKKAHDQKSDPMSSQLRQLFLGCKSLAKAIKLERATTHRLSPVDVSLPSQVPNRVLADRMVASYFAYFESFYRILHEPTFLGDYQRYWEHPETATAVTRLTILLVVGIGSSLLTDSDTSTGLRTVIPQWIHSAQNWLSGPLDKDCLNVAGVQLYCLTLLAREVFQIGGDLLWVSAGSMIHRGMQIGLHRDPIHLPKMTLLQSEVRRRLWATILEMTVQSSLDSGLPARISADEFDTGPPANINDKEIDESTTILPTRPETAYTTTSMQIMLLRALPVRLQILRLLNSLHTQPSYSDVVALDSKLVEGYRSCSSFLQANQNYDGSAFHRNMLGYMLRRFLLPLHCPFARMASSNPVFYYSRKVSLDVAMAVIISERDVIFSRLLTIGGGMFREGVLCAATTIGIELIAQIEGQRLDGTLMSASLTREPARRALLRAISMAAGRIKEGEANIKTHLFLSMALAQAEAIELGNFSDVTIAQSAKKSLELCHELLSAQTLSPAGDLSMNFADQDDWYKDLDLDFDFGLFFPDAFSCGP</sequence>